<dbReference type="InterPro" id="IPR016833">
    <property type="entry name" value="Put_Na-Bile_cotransptr"/>
</dbReference>
<gene>
    <name evidence="2" type="primary">ORF44792</name>
</gene>
<dbReference type="EMBL" id="HACG01015435">
    <property type="protein sequence ID" value="CEK62300.1"/>
    <property type="molecule type" value="Transcribed_RNA"/>
</dbReference>
<keyword evidence="1" id="KW-1133">Transmembrane helix</keyword>
<accession>A0A0B6Z3K3</accession>
<name>A0A0B6Z3K3_9EUPU</name>
<sequence length="63" mass="7036">MFVGSRKSLSLGLTLVEIIFEDSSEVGCLSIPLLIYNPVQIIIGSISVELLKMWLTGQKRRSR</sequence>
<reference evidence="2" key="1">
    <citation type="submission" date="2014-12" db="EMBL/GenBank/DDBJ databases">
        <title>Insight into the proteome of Arion vulgaris.</title>
        <authorList>
            <person name="Aradska J."/>
            <person name="Bulat T."/>
            <person name="Smidak R."/>
            <person name="Sarate P."/>
            <person name="Gangsoo J."/>
            <person name="Sialana F."/>
            <person name="Bilban M."/>
            <person name="Lubec G."/>
        </authorList>
    </citation>
    <scope>NUCLEOTIDE SEQUENCE</scope>
    <source>
        <tissue evidence="2">Skin</tissue>
    </source>
</reference>
<feature type="transmembrane region" description="Helical" evidence="1">
    <location>
        <begin position="34"/>
        <end position="55"/>
    </location>
</feature>
<evidence type="ECO:0000313" key="2">
    <source>
        <dbReference type="EMBL" id="CEK62300.1"/>
    </source>
</evidence>
<dbReference type="AlphaFoldDB" id="A0A0B6Z3K3"/>
<proteinExistence type="predicted"/>
<evidence type="ECO:0000256" key="1">
    <source>
        <dbReference type="SAM" id="Phobius"/>
    </source>
</evidence>
<keyword evidence="1" id="KW-0812">Transmembrane</keyword>
<dbReference type="Pfam" id="PF13593">
    <property type="entry name" value="SBF_like"/>
    <property type="match status" value="1"/>
</dbReference>
<protein>
    <submittedName>
        <fullName evidence="2">Uncharacterized protein</fullName>
    </submittedName>
</protein>
<organism evidence="2">
    <name type="scientific">Arion vulgaris</name>
    <dbReference type="NCBI Taxonomy" id="1028688"/>
    <lineage>
        <taxon>Eukaryota</taxon>
        <taxon>Metazoa</taxon>
        <taxon>Spiralia</taxon>
        <taxon>Lophotrochozoa</taxon>
        <taxon>Mollusca</taxon>
        <taxon>Gastropoda</taxon>
        <taxon>Heterobranchia</taxon>
        <taxon>Euthyneura</taxon>
        <taxon>Panpulmonata</taxon>
        <taxon>Eupulmonata</taxon>
        <taxon>Stylommatophora</taxon>
        <taxon>Helicina</taxon>
        <taxon>Arionoidea</taxon>
        <taxon>Arionidae</taxon>
        <taxon>Arion</taxon>
    </lineage>
</organism>
<keyword evidence="1" id="KW-0472">Membrane</keyword>